<organism evidence="1 2">
    <name type="scientific">Tsukamurella paurometabola (strain ATCC 8368 / DSM 20162 / CCUG 35730 / CIP 100753 / JCM 10117 / KCTC 9821 / NBRC 16120 / NCIMB 702349 / NCTC 13040)</name>
    <name type="common">Corynebacterium paurometabolum</name>
    <dbReference type="NCBI Taxonomy" id="521096"/>
    <lineage>
        <taxon>Bacteria</taxon>
        <taxon>Bacillati</taxon>
        <taxon>Actinomycetota</taxon>
        <taxon>Actinomycetes</taxon>
        <taxon>Mycobacteriales</taxon>
        <taxon>Tsukamurellaceae</taxon>
        <taxon>Tsukamurella</taxon>
    </lineage>
</organism>
<protein>
    <recommendedName>
        <fullName evidence="3">DUF4186 domain-containing protein</fullName>
    </recommendedName>
</protein>
<dbReference type="InterPro" id="IPR020378">
    <property type="entry name" value="DUF4186"/>
</dbReference>
<dbReference type="Pfam" id="PF13811">
    <property type="entry name" value="DUF4186"/>
    <property type="match status" value="1"/>
</dbReference>
<dbReference type="HOGENOM" id="CLU_132148_1_0_11"/>
<evidence type="ECO:0000313" key="1">
    <source>
        <dbReference type="EMBL" id="ADG77655.1"/>
    </source>
</evidence>
<gene>
    <name evidence="1" type="ordered locus">Tpau_1022</name>
</gene>
<reference evidence="2" key="1">
    <citation type="submission" date="2010-03" db="EMBL/GenBank/DDBJ databases">
        <title>The complete chromosome of Tsukamurella paurometabola DSM 20162.</title>
        <authorList>
            <consortium name="US DOE Joint Genome Institute (JGI-PGF)"/>
            <person name="Lucas S."/>
            <person name="Copeland A."/>
            <person name="Lapidus A."/>
            <person name="Glavina del Rio T."/>
            <person name="Dalin E."/>
            <person name="Tice H."/>
            <person name="Bruce D."/>
            <person name="Goodwin L."/>
            <person name="Pitluck S."/>
            <person name="Kyrpides N."/>
            <person name="Mavromatis K."/>
            <person name="Ivanova N."/>
            <person name="Mikhailova N."/>
            <person name="Munk A.C."/>
            <person name="Brettin T."/>
            <person name="Detter J.C."/>
            <person name="Tapia R."/>
            <person name="Han C."/>
            <person name="Larimer F."/>
            <person name="Land M."/>
            <person name="Hauser L."/>
            <person name="Markowitz V."/>
            <person name="Cheng J.-F."/>
            <person name="Hugenholtz P."/>
            <person name="Woyke T."/>
            <person name="Wu D."/>
            <person name="Jando M."/>
            <person name="Brambilla E."/>
            <person name="Klenk H.-P."/>
            <person name="Eisen J.A."/>
        </authorList>
    </citation>
    <scope>NUCLEOTIDE SEQUENCE [LARGE SCALE GENOMIC DNA]</scope>
    <source>
        <strain evidence="2">ATCC 8368 / DSM 20162 / CCUG 35730 / CIP 100753 / JCM 10117 / KCTC 9821 / NBRC 16120 / NCIMB 702349 / NCTC 13040</strain>
    </source>
</reference>
<accession>D5UV65</accession>
<dbReference type="AlphaFoldDB" id="D5UV65"/>
<dbReference type="RefSeq" id="WP_013125693.1">
    <property type="nucleotide sequence ID" value="NC_014158.1"/>
</dbReference>
<evidence type="ECO:0008006" key="3">
    <source>
        <dbReference type="Google" id="ProtNLM"/>
    </source>
</evidence>
<dbReference type="STRING" id="521096.Tpau_1022"/>
<dbReference type="KEGG" id="tpr:Tpau_1022"/>
<evidence type="ECO:0000313" key="2">
    <source>
        <dbReference type="Proteomes" id="UP000001213"/>
    </source>
</evidence>
<dbReference type="Proteomes" id="UP000001213">
    <property type="component" value="Chromosome"/>
</dbReference>
<name>D5UV65_TSUPD</name>
<reference evidence="1 2" key="2">
    <citation type="journal article" date="2011" name="Stand. Genomic Sci.">
        <title>Complete genome sequence of Tsukamurella paurometabola type strain (no. 33).</title>
        <authorList>
            <person name="Munk A.C."/>
            <person name="Lapidus A."/>
            <person name="Lucas S."/>
            <person name="Nolan M."/>
            <person name="Tice H."/>
            <person name="Cheng J.F."/>
            <person name="Del Rio T.G."/>
            <person name="Goodwin L."/>
            <person name="Pitluck S."/>
            <person name="Liolios K."/>
            <person name="Huntemann M."/>
            <person name="Ivanova N."/>
            <person name="Mavromatis K."/>
            <person name="Mikhailova N."/>
            <person name="Pati A."/>
            <person name="Chen A."/>
            <person name="Palaniappan K."/>
            <person name="Tapia R."/>
            <person name="Han C."/>
            <person name="Land M."/>
            <person name="Hauser L."/>
            <person name="Chang Y.J."/>
            <person name="Jeffries C.D."/>
            <person name="Brettin T."/>
            <person name="Yasawong M."/>
            <person name="Brambilla E.M."/>
            <person name="Rohde M."/>
            <person name="Sikorski J."/>
            <person name="Goker M."/>
            <person name="Detter J.C."/>
            <person name="Woyke T."/>
            <person name="Bristow J."/>
            <person name="Eisen J.A."/>
            <person name="Markowitz V."/>
            <person name="Hugenholtz P."/>
            <person name="Kyrpides N.C."/>
            <person name="Klenk H.P."/>
        </authorList>
    </citation>
    <scope>NUCLEOTIDE SEQUENCE [LARGE SCALE GENOMIC DNA]</scope>
    <source>
        <strain evidence="2">ATCC 8368 / DSM 20162 / CCUG 35730 / CIP 100753 / JCM 10117 / KCTC 9821 / NBRC 16120 / NCIMB 702349 / NCTC 13040</strain>
    </source>
</reference>
<keyword evidence="2" id="KW-1185">Reference proteome</keyword>
<sequence length="119" mass="13806">MDELDARLERIGQHRFRAKFHLYGRDRAVLERRGLAAVRQQARELIEKRLAPAEPRNDGKQTPYRGHPVFIAQHATATCCRTCLQRWHDIPSGRELDEAEIGYVVEAICRWITAQSSRL</sequence>
<dbReference type="EMBL" id="CP001966">
    <property type="protein sequence ID" value="ADG77655.1"/>
    <property type="molecule type" value="Genomic_DNA"/>
</dbReference>
<dbReference type="eggNOG" id="ENOG5032RYJ">
    <property type="taxonomic scope" value="Bacteria"/>
</dbReference>
<proteinExistence type="predicted"/>